<dbReference type="EMBL" id="JAPTMU010000011">
    <property type="protein sequence ID" value="KAJ4935490.1"/>
    <property type="molecule type" value="Genomic_DNA"/>
</dbReference>
<dbReference type="CDD" id="cd04494">
    <property type="entry name" value="BRCA2DBD_OB2"/>
    <property type="match status" value="1"/>
</dbReference>
<dbReference type="PIRSF" id="PIRSF002397">
    <property type="entry name" value="BRCA2"/>
    <property type="match status" value="1"/>
</dbReference>
<evidence type="ECO:0000259" key="2">
    <source>
        <dbReference type="SMART" id="SM01341"/>
    </source>
</evidence>
<dbReference type="Pfam" id="PF21318">
    <property type="entry name" value="BRCA2DBD_OB2"/>
    <property type="match status" value="1"/>
</dbReference>
<feature type="region of interest" description="Disordered" evidence="1">
    <location>
        <begin position="230"/>
        <end position="254"/>
    </location>
</feature>
<feature type="compositionally biased region" description="Polar residues" evidence="1">
    <location>
        <begin position="1609"/>
        <end position="1634"/>
    </location>
</feature>
<dbReference type="InterPro" id="IPR015252">
    <property type="entry name" value="BRCA2_hlx"/>
</dbReference>
<dbReference type="InterPro" id="IPR015187">
    <property type="entry name" value="BRCA2_OB_1"/>
</dbReference>
<dbReference type="Gene3D" id="2.40.50.140">
    <property type="entry name" value="Nucleic acid-binding proteins"/>
    <property type="match status" value="3"/>
</dbReference>
<sequence>MDLTLPSKHIYDTYKDEIWKELGPLDPDWFESLAAQTFTNEGHFYDQDDLCANQEGNFKTPLDKSAVESQLFSTPKAFRRIRVVSPETGDDHSFTGEQERETLPWTTTQSPCLFQMSKWDPGATNGRYQRFDPLHTPHKSPVSYSEHISEGLRVQINPDILWTSSLNTPPAEPSTLILTKADESPCPVGVSAEQDVVFVRKLFPSLSNPSKVEVVSPKNNGIPSVAQGVVSPEAGLDPESHHSPQSSLNLSDSGWKQKLPDAIEDGDIRKTEANSGFTKKKRTFIYTVGTSKPQVHGDGKRTQKIDSSPVIPDYGNKVNVTQSGKSRDEAYYCSMGKNEMQKWGNLAEDILPPSVQAKVQDLDMSQLCKEFAQDFSQSSDPRKLSKVAEDTPGNGFSPSACLSAELRMHRNIASLQFLGRHPGVMDFLQPVSLHLSGCTETQQKFFAQEALDCTKALLDDESLAGQSLSMTLENMPLQENPKSSFRSAEERKGTGKRSVEDSDIAGQPPLKRRLLEEFDRTVDDPKGSTLCPETSCPKGVMKDRRVFKCSVSLHPNITKPPGGKNDIETRLQKMTPTQPSIPGDSRSSHPKMPAFVPPFLRNAKTESHKNGVLKVNQGTPSAFVPPFKKQRTIVQESSSKPQEKEYNNLHVFVTPFCSNTFVPTAKKTQSTTDVTGNKSKEDIQTVSLAGTTNISLNGQNVAVGCGSEDSSAEASQVEDVLSPSQDIFQNFPNVELARDVQDMRIRKKKRQTIRPLPGSLFLTKTSGGSRIPLKAALYGHGVHQHVCEITSETAESFRFNLQQFIRREALIEGGGVQLADGGWLVPSKDGTAGKEEFYRALCDTPGVDPKLMSEAWAYNHYRWIVWKQASMERSFPESMGSLCLTPEQLLLQLKYRYDVEVDHSRRPALRKIMEKDDTSAKTLVLCVCGVVSRGHSTNRQSFSDTKTPPDAEAKVENPSAVVWLTDGWYAIKAQLDEPLTAMLHKGRVAVGGKLIIHGAQLVGSQDACSPLEAPESLMLKICANSSRPARWDTKLGFHKDPRPFLLPISSLYSNGGPVGCVDIIILRSYPIQWMERKTDGGAVFRSVRAEEKEARQHDSNKQKAMEILFAKIQTEFEKEDKGNSRPQRRRRTISRQSIAGLQDGEELYEAVGDDPAYLEAQLSEQQLETLRSYRCSLMEKKQADLQDRFRQALENAEESEGSCPKRDVTPVWRLCLADLMDQPGSVYQLNFWRPSSDLQSLLKEGSRYKVYNLTTSDGKKHVGNTTVQLTGTKKTQFQDLPVSQEWLSTHFQPRVSTHFVDLQNTELQPQCGEVDLTGYVISIVDGQEFLGHTQAEKLLESINRSLSPLDPKKLLQISMDGPTVNWKFLRIFQEDKSKEDPDAPKLINLGSCGLHVVHGSFQTGERETGFSPAFYLTDGEMNFVKVRCFSSFAQSGLEDLVKPNVLLALSNLQLRGQSISPTPVVYAGDLTVFSTNPKEVHLQKSLCQLRKLAQGQDSFFTIAEEKLSHLGKSDGTSSFSSPALQTRNTALTTVRRLDTYTSVTSQQPVRSLGSFTPVSRKPPAANCSTEKDPNSLKKRRALDYLSCIPSPPPLSPFGPVASPCVNTTFNPPRRSGTGTPSTLKTVQTPAQTPVETPVEDEWVNDEELAMIDTQDLHVADLL</sequence>
<dbReference type="PANTHER" id="PTHR11289">
    <property type="entry name" value="BREAST CANCER TYPE 2 SUSCEPTIBILITY PROTEIN BRCA2"/>
    <property type="match status" value="1"/>
</dbReference>
<dbReference type="SUPFAM" id="SSF50249">
    <property type="entry name" value="Nucleic acid-binding proteins"/>
    <property type="match status" value="3"/>
</dbReference>
<dbReference type="SUPFAM" id="SSF81872">
    <property type="entry name" value="BRCA2 helical domain"/>
    <property type="match status" value="1"/>
</dbReference>
<dbReference type="InterPro" id="IPR036315">
    <property type="entry name" value="BRCA2_hlx_sf"/>
</dbReference>
<dbReference type="Pfam" id="PF09104">
    <property type="entry name" value="BRCA-2_OB3"/>
    <property type="match status" value="2"/>
</dbReference>
<feature type="compositionally biased region" description="Polar residues" evidence="1">
    <location>
        <begin position="243"/>
        <end position="254"/>
    </location>
</feature>
<gene>
    <name evidence="3" type="ORF">JOQ06_017022</name>
</gene>
<feature type="region of interest" description="Disordered" evidence="1">
    <location>
        <begin position="472"/>
        <end position="515"/>
    </location>
</feature>
<comment type="caution">
    <text evidence="3">The sequence shown here is derived from an EMBL/GenBank/DDBJ whole genome shotgun (WGS) entry which is preliminary data.</text>
</comment>
<dbReference type="Pfam" id="PF09169">
    <property type="entry name" value="BRCA-2_helical"/>
    <property type="match status" value="1"/>
</dbReference>
<proteinExistence type="predicted"/>
<dbReference type="InterPro" id="IPR015525">
    <property type="entry name" value="BRCA2"/>
</dbReference>
<dbReference type="InterPro" id="IPR015205">
    <property type="entry name" value="Tower_dom"/>
</dbReference>
<accession>A0AAD6B3F1</accession>
<dbReference type="InterPro" id="IPR055077">
    <property type="entry name" value="BRCA2_TR2"/>
</dbReference>
<feature type="compositionally biased region" description="Polar residues" evidence="1">
    <location>
        <begin position="1542"/>
        <end position="1557"/>
    </location>
</feature>
<evidence type="ECO:0000313" key="4">
    <source>
        <dbReference type="Proteomes" id="UP001219934"/>
    </source>
</evidence>
<name>A0AAD6B3F1_9TELE</name>
<dbReference type="Gene3D" id="6.10.70.10">
    <property type="match status" value="1"/>
</dbReference>
<dbReference type="Pfam" id="PF09103">
    <property type="entry name" value="BRCA-2_OB1"/>
    <property type="match status" value="1"/>
</dbReference>
<evidence type="ECO:0000256" key="1">
    <source>
        <dbReference type="SAM" id="MobiDB-lite"/>
    </source>
</evidence>
<dbReference type="GO" id="GO:0005634">
    <property type="term" value="C:nucleus"/>
    <property type="evidence" value="ECO:0007669"/>
    <property type="project" value="TreeGrafter"/>
</dbReference>
<keyword evidence="4" id="KW-1185">Reference proteome</keyword>
<reference evidence="3" key="1">
    <citation type="submission" date="2022-11" db="EMBL/GenBank/DDBJ databases">
        <title>Chromosome-level genome of Pogonophryne albipinna.</title>
        <authorList>
            <person name="Jo E."/>
        </authorList>
    </citation>
    <scope>NUCLEOTIDE SEQUENCE</scope>
    <source>
        <strain evidence="3">SGF0006</strain>
        <tissue evidence="3">Muscle</tissue>
    </source>
</reference>
<feature type="compositionally biased region" description="Basic and acidic residues" evidence="1">
    <location>
        <begin position="295"/>
        <end position="304"/>
    </location>
</feature>
<dbReference type="SMART" id="SM01341">
    <property type="entry name" value="Tower"/>
    <property type="match status" value="1"/>
</dbReference>
<dbReference type="GO" id="GO:0006355">
    <property type="term" value="P:regulation of DNA-templated transcription"/>
    <property type="evidence" value="ECO:0007669"/>
    <property type="project" value="TreeGrafter"/>
</dbReference>
<feature type="region of interest" description="Disordered" evidence="1">
    <location>
        <begin position="291"/>
        <end position="317"/>
    </location>
</feature>
<feature type="region of interest" description="Disordered" evidence="1">
    <location>
        <begin position="1542"/>
        <end position="1575"/>
    </location>
</feature>
<feature type="region of interest" description="Disordered" evidence="1">
    <location>
        <begin position="1609"/>
        <end position="1635"/>
    </location>
</feature>
<feature type="domain" description="Tower" evidence="2">
    <location>
        <begin position="1074"/>
        <end position="1115"/>
    </location>
</feature>
<dbReference type="Pfam" id="PF22687">
    <property type="entry name" value="BRCA2_TR2"/>
    <property type="match status" value="1"/>
</dbReference>
<dbReference type="InterPro" id="IPR048262">
    <property type="entry name" value="BRCA2_OB_2_dom"/>
</dbReference>
<dbReference type="InterPro" id="IPR012340">
    <property type="entry name" value="NA-bd_OB-fold"/>
</dbReference>
<dbReference type="InterPro" id="IPR015188">
    <property type="entry name" value="BRCA2_OB_3"/>
</dbReference>
<dbReference type="GO" id="GO:0000724">
    <property type="term" value="P:double-strand break repair via homologous recombination"/>
    <property type="evidence" value="ECO:0007669"/>
    <property type="project" value="InterPro"/>
</dbReference>
<organism evidence="3 4">
    <name type="scientific">Pogonophryne albipinna</name>
    <dbReference type="NCBI Taxonomy" id="1090488"/>
    <lineage>
        <taxon>Eukaryota</taxon>
        <taxon>Metazoa</taxon>
        <taxon>Chordata</taxon>
        <taxon>Craniata</taxon>
        <taxon>Vertebrata</taxon>
        <taxon>Euteleostomi</taxon>
        <taxon>Actinopterygii</taxon>
        <taxon>Neopterygii</taxon>
        <taxon>Teleostei</taxon>
        <taxon>Neoteleostei</taxon>
        <taxon>Acanthomorphata</taxon>
        <taxon>Eupercaria</taxon>
        <taxon>Perciformes</taxon>
        <taxon>Notothenioidei</taxon>
        <taxon>Pogonophryne</taxon>
    </lineage>
</organism>
<feature type="compositionally biased region" description="Basic and acidic residues" evidence="1">
    <location>
        <begin position="487"/>
        <end position="500"/>
    </location>
</feature>
<dbReference type="CDD" id="cd04493">
    <property type="entry name" value="BRCA2DBD_OB1"/>
    <property type="match status" value="1"/>
</dbReference>
<evidence type="ECO:0000313" key="3">
    <source>
        <dbReference type="EMBL" id="KAJ4935490.1"/>
    </source>
</evidence>
<dbReference type="Pfam" id="PF09121">
    <property type="entry name" value="Tower"/>
    <property type="match status" value="1"/>
</dbReference>
<dbReference type="PANTHER" id="PTHR11289:SF0">
    <property type="entry name" value="BREAST CANCER TYPE 2 SUSCEPTIBILITY PROTEIN"/>
    <property type="match status" value="1"/>
</dbReference>
<dbReference type="Proteomes" id="UP001219934">
    <property type="component" value="Unassembled WGS sequence"/>
</dbReference>
<dbReference type="SUPFAM" id="SSF81878">
    <property type="entry name" value="BRCA2 tower domain"/>
    <property type="match status" value="1"/>
</dbReference>
<protein>
    <recommendedName>
        <fullName evidence="2">Tower domain-containing protein</fullName>
    </recommendedName>
</protein>